<organism evidence="1">
    <name type="scientific">Opuntia streptacantha</name>
    <name type="common">Prickly pear cactus</name>
    <name type="synonym">Opuntia cardona</name>
    <dbReference type="NCBI Taxonomy" id="393608"/>
    <lineage>
        <taxon>Eukaryota</taxon>
        <taxon>Viridiplantae</taxon>
        <taxon>Streptophyta</taxon>
        <taxon>Embryophyta</taxon>
        <taxon>Tracheophyta</taxon>
        <taxon>Spermatophyta</taxon>
        <taxon>Magnoliopsida</taxon>
        <taxon>eudicotyledons</taxon>
        <taxon>Gunneridae</taxon>
        <taxon>Pentapetalae</taxon>
        <taxon>Caryophyllales</taxon>
        <taxon>Cactineae</taxon>
        <taxon>Cactaceae</taxon>
        <taxon>Opuntioideae</taxon>
        <taxon>Opuntia</taxon>
    </lineage>
</organism>
<accession>A0A7C9E722</accession>
<name>A0A7C9E722_OPUST</name>
<evidence type="ECO:0000313" key="1">
    <source>
        <dbReference type="EMBL" id="MBA4659767.1"/>
    </source>
</evidence>
<sequence>MLKNILNLKVMMICPDTAGQAPDVCLKKMRFQIHGIMIWILIQMRTFPFIPSGNLAMLLILVTGVEVHAVCPGGQVLTQMKTINLFLAEMTMILKTFSHLDRVGGILRIQDRGVSGEAVIMIQAKIESKTGPEVVMTSILWRGVILAKIVNKTGPEVVMTSIL</sequence>
<protein>
    <submittedName>
        <fullName evidence="1">Uncharacterized protein</fullName>
    </submittedName>
</protein>
<dbReference type="EMBL" id="GISG01205056">
    <property type="protein sequence ID" value="MBA4659767.1"/>
    <property type="molecule type" value="Transcribed_RNA"/>
</dbReference>
<reference evidence="1" key="2">
    <citation type="submission" date="2020-07" db="EMBL/GenBank/DDBJ databases">
        <authorList>
            <person name="Vera ALvarez R."/>
            <person name="Arias-Moreno D.M."/>
            <person name="Jimenez-Jacinto V."/>
            <person name="Jimenez-Bremont J.F."/>
            <person name="Swaminathan K."/>
            <person name="Moose S.P."/>
            <person name="Guerrero-Gonzalez M.L."/>
            <person name="Marino-Ramirez L."/>
            <person name="Landsman D."/>
            <person name="Rodriguez-Kessler M."/>
            <person name="Delgado-Sanchez P."/>
        </authorList>
    </citation>
    <scope>NUCLEOTIDE SEQUENCE</scope>
    <source>
        <tissue evidence="1">Cladode</tissue>
    </source>
</reference>
<dbReference type="AlphaFoldDB" id="A0A7C9E722"/>
<proteinExistence type="predicted"/>
<reference evidence="1" key="1">
    <citation type="journal article" date="2013" name="J. Plant Res.">
        <title>Effect of fungi and light on seed germination of three Opuntia species from semiarid lands of central Mexico.</title>
        <authorList>
            <person name="Delgado-Sanchez P."/>
            <person name="Jimenez-Bremont J.F."/>
            <person name="Guerrero-Gonzalez Mde L."/>
            <person name="Flores J."/>
        </authorList>
    </citation>
    <scope>NUCLEOTIDE SEQUENCE</scope>
    <source>
        <tissue evidence="1">Cladode</tissue>
    </source>
</reference>